<keyword evidence="2" id="KW-1185">Reference proteome</keyword>
<name>A0ACA9RQ60_9GLOM</name>
<evidence type="ECO:0000313" key="2">
    <source>
        <dbReference type="Proteomes" id="UP000789920"/>
    </source>
</evidence>
<feature type="non-terminal residue" evidence="1">
    <location>
        <position position="1"/>
    </location>
</feature>
<evidence type="ECO:0000313" key="1">
    <source>
        <dbReference type="EMBL" id="CAG8803389.1"/>
    </source>
</evidence>
<protein>
    <submittedName>
        <fullName evidence="1">10545_t:CDS:1</fullName>
    </submittedName>
</protein>
<dbReference type="EMBL" id="CAJVQC010063132">
    <property type="protein sequence ID" value="CAG8803389.1"/>
    <property type="molecule type" value="Genomic_DNA"/>
</dbReference>
<sequence length="327" mass="36225">DVASSSRSKKPLTVSNDVATSSRFNNGLCAMSRKGNLDSPQTNNVLTGNALEFPIIIDCDDDDRDFQSGDRESPIVLDSDDEKDLHLKRKSLPNDHAGPSNKKLKSVKVEDDTFGEFIPIEPITLSDLNTPQRDFLRSYDKSTTIHGKSTTIYEKGVTNLRTDLPPIPPIDDPCLAKMAVGYHSHNDQWETLEFLGDRVLTSCLLKLAKSRYGSKYCSKEISKSVSVMATNKILAAYTVTLGLQELNGMEFPVIIKLHADAFEAYFGAYYLACGELATCVYLENLMTPLFDLIVAHIASGNSITSTCDIASKYFSMPWIHGIPRLQR</sequence>
<organism evidence="1 2">
    <name type="scientific">Racocetra persica</name>
    <dbReference type="NCBI Taxonomy" id="160502"/>
    <lineage>
        <taxon>Eukaryota</taxon>
        <taxon>Fungi</taxon>
        <taxon>Fungi incertae sedis</taxon>
        <taxon>Mucoromycota</taxon>
        <taxon>Glomeromycotina</taxon>
        <taxon>Glomeromycetes</taxon>
        <taxon>Diversisporales</taxon>
        <taxon>Gigasporaceae</taxon>
        <taxon>Racocetra</taxon>
    </lineage>
</organism>
<comment type="caution">
    <text evidence="1">The sequence shown here is derived from an EMBL/GenBank/DDBJ whole genome shotgun (WGS) entry which is preliminary data.</text>
</comment>
<reference evidence="1" key="1">
    <citation type="submission" date="2021-06" db="EMBL/GenBank/DDBJ databases">
        <authorList>
            <person name="Kallberg Y."/>
            <person name="Tangrot J."/>
            <person name="Rosling A."/>
        </authorList>
    </citation>
    <scope>NUCLEOTIDE SEQUENCE</scope>
    <source>
        <strain evidence="1">MA461A</strain>
    </source>
</reference>
<proteinExistence type="predicted"/>
<gene>
    <name evidence="1" type="ORF">RPERSI_LOCUS21512</name>
</gene>
<accession>A0ACA9RQ60</accession>
<dbReference type="Proteomes" id="UP000789920">
    <property type="component" value="Unassembled WGS sequence"/>
</dbReference>